<gene>
    <name evidence="3" type="ORF">GCM10022254_43800</name>
</gene>
<sequence>MPRLPGTESEPDSSVMLIDVAWPAESASVGRARHCVRGWLGDVQGLNVDDVELMVSELVTNACQHSGAADSSGGQVRLVAVCGSNRLWLDVTDEGRGATVPVPRCPSGDDDCGRGLMIMAGLADAWGHEVDPDTGARTVWVEVARRTRPVPDGEAHGEEGRAAARCDVVR</sequence>
<dbReference type="GO" id="GO:0005524">
    <property type="term" value="F:ATP binding"/>
    <property type="evidence" value="ECO:0007669"/>
    <property type="project" value="UniProtKB-KW"/>
</dbReference>
<keyword evidence="1" id="KW-0723">Serine/threonine-protein kinase</keyword>
<evidence type="ECO:0000259" key="2">
    <source>
        <dbReference type="Pfam" id="PF13581"/>
    </source>
</evidence>
<keyword evidence="1" id="KW-0808">Transferase</keyword>
<keyword evidence="3" id="KW-0547">Nucleotide-binding</keyword>
<dbReference type="Gene3D" id="3.30.565.10">
    <property type="entry name" value="Histidine kinase-like ATPase, C-terminal domain"/>
    <property type="match status" value="1"/>
</dbReference>
<evidence type="ECO:0000313" key="4">
    <source>
        <dbReference type="Proteomes" id="UP001501710"/>
    </source>
</evidence>
<keyword evidence="3" id="KW-0067">ATP-binding</keyword>
<evidence type="ECO:0000313" key="3">
    <source>
        <dbReference type="EMBL" id="GAA4235778.1"/>
    </source>
</evidence>
<dbReference type="Pfam" id="PF13581">
    <property type="entry name" value="HATPase_c_2"/>
    <property type="match status" value="1"/>
</dbReference>
<dbReference type="CDD" id="cd16936">
    <property type="entry name" value="HATPase_RsbW-like"/>
    <property type="match status" value="1"/>
</dbReference>
<dbReference type="PANTHER" id="PTHR35526:SF3">
    <property type="entry name" value="ANTI-SIGMA-F FACTOR RSBW"/>
    <property type="match status" value="1"/>
</dbReference>
<keyword evidence="1" id="KW-0418">Kinase</keyword>
<keyword evidence="4" id="KW-1185">Reference proteome</keyword>
<accession>A0ABP8C8W3</accession>
<feature type="domain" description="Histidine kinase/HSP90-like ATPase" evidence="2">
    <location>
        <begin position="23"/>
        <end position="137"/>
    </location>
</feature>
<dbReference type="SUPFAM" id="SSF55874">
    <property type="entry name" value="ATPase domain of HSP90 chaperone/DNA topoisomerase II/histidine kinase"/>
    <property type="match status" value="1"/>
</dbReference>
<dbReference type="PANTHER" id="PTHR35526">
    <property type="entry name" value="ANTI-SIGMA-F FACTOR RSBW-RELATED"/>
    <property type="match status" value="1"/>
</dbReference>
<name>A0ABP8C8W3_9ACTN</name>
<dbReference type="InterPro" id="IPR003594">
    <property type="entry name" value="HATPase_dom"/>
</dbReference>
<dbReference type="EMBL" id="BAABAS010000015">
    <property type="protein sequence ID" value="GAA4235778.1"/>
    <property type="molecule type" value="Genomic_DNA"/>
</dbReference>
<comment type="caution">
    <text evidence="3">The sequence shown here is derived from an EMBL/GenBank/DDBJ whole genome shotgun (WGS) entry which is preliminary data.</text>
</comment>
<evidence type="ECO:0000256" key="1">
    <source>
        <dbReference type="ARBA" id="ARBA00022527"/>
    </source>
</evidence>
<dbReference type="InterPro" id="IPR050267">
    <property type="entry name" value="Anti-sigma-factor_SerPK"/>
</dbReference>
<organism evidence="3 4">
    <name type="scientific">Actinomadura meridiana</name>
    <dbReference type="NCBI Taxonomy" id="559626"/>
    <lineage>
        <taxon>Bacteria</taxon>
        <taxon>Bacillati</taxon>
        <taxon>Actinomycetota</taxon>
        <taxon>Actinomycetes</taxon>
        <taxon>Streptosporangiales</taxon>
        <taxon>Thermomonosporaceae</taxon>
        <taxon>Actinomadura</taxon>
    </lineage>
</organism>
<reference evidence="4" key="1">
    <citation type="journal article" date="2019" name="Int. J. Syst. Evol. Microbiol.">
        <title>The Global Catalogue of Microorganisms (GCM) 10K type strain sequencing project: providing services to taxonomists for standard genome sequencing and annotation.</title>
        <authorList>
            <consortium name="The Broad Institute Genomics Platform"/>
            <consortium name="The Broad Institute Genome Sequencing Center for Infectious Disease"/>
            <person name="Wu L."/>
            <person name="Ma J."/>
        </authorList>
    </citation>
    <scope>NUCLEOTIDE SEQUENCE [LARGE SCALE GENOMIC DNA]</scope>
    <source>
        <strain evidence="4">JCM 17440</strain>
    </source>
</reference>
<dbReference type="Proteomes" id="UP001501710">
    <property type="component" value="Unassembled WGS sequence"/>
</dbReference>
<protein>
    <submittedName>
        <fullName evidence="3">ATP-binding protein</fullName>
    </submittedName>
</protein>
<proteinExistence type="predicted"/>
<dbReference type="InterPro" id="IPR036890">
    <property type="entry name" value="HATPase_C_sf"/>
</dbReference>